<accession>A0ABY2Q7H2</accession>
<evidence type="ECO:0000313" key="1">
    <source>
        <dbReference type="EMBL" id="THF57127.1"/>
    </source>
</evidence>
<organism evidence="1 2">
    <name type="scientific">Ollibium composti</name>
    <dbReference type="NCBI Taxonomy" id="2675109"/>
    <lineage>
        <taxon>Bacteria</taxon>
        <taxon>Pseudomonadati</taxon>
        <taxon>Pseudomonadota</taxon>
        <taxon>Alphaproteobacteria</taxon>
        <taxon>Hyphomicrobiales</taxon>
        <taxon>Phyllobacteriaceae</taxon>
        <taxon>Ollibium</taxon>
    </lineage>
</organism>
<evidence type="ECO:0000313" key="2">
    <source>
        <dbReference type="Proteomes" id="UP000306441"/>
    </source>
</evidence>
<proteinExistence type="predicted"/>
<dbReference type="RefSeq" id="WP_136357642.1">
    <property type="nucleotide sequence ID" value="NZ_SSNY01000006.1"/>
</dbReference>
<dbReference type="EMBL" id="SSNY01000006">
    <property type="protein sequence ID" value="THF57127.1"/>
    <property type="molecule type" value="Genomic_DNA"/>
</dbReference>
<gene>
    <name evidence="1" type="ORF">E6C48_12485</name>
</gene>
<reference evidence="1 2" key="1">
    <citation type="submission" date="2019-04" db="EMBL/GenBank/DDBJ databases">
        <title>Mesorhizobium composti sp. nov., isolated from compost.</title>
        <authorList>
            <person name="Lin S.-Y."/>
            <person name="Hameed A."/>
            <person name="Hsieh Y.-T."/>
            <person name="Young C.-C."/>
        </authorList>
    </citation>
    <scope>NUCLEOTIDE SEQUENCE [LARGE SCALE GENOMIC DNA]</scope>
    <source>
        <strain evidence="1 2">CC-YTH430</strain>
    </source>
</reference>
<keyword evidence="2" id="KW-1185">Reference proteome</keyword>
<dbReference type="Proteomes" id="UP000306441">
    <property type="component" value="Unassembled WGS sequence"/>
</dbReference>
<comment type="caution">
    <text evidence="1">The sequence shown here is derived from an EMBL/GenBank/DDBJ whole genome shotgun (WGS) entry which is preliminary data.</text>
</comment>
<protein>
    <submittedName>
        <fullName evidence="1">Uncharacterized protein</fullName>
    </submittedName>
</protein>
<sequence>MILTGFIAGDFLRRPKVARSLGNCKAGVLPPGGGAAIRFERILAIPAIRRALAVSGPSTHVYISHVGIGDASALFLPSFIRAVAPMSAELTPVA</sequence>
<name>A0ABY2Q7H2_9HYPH</name>